<dbReference type="GO" id="GO:0019843">
    <property type="term" value="F:rRNA binding"/>
    <property type="evidence" value="ECO:0007669"/>
    <property type="project" value="UniProtKB-KW"/>
</dbReference>
<organism evidence="8 9">
    <name type="scientific">Orenia metallireducens</name>
    <dbReference type="NCBI Taxonomy" id="1413210"/>
    <lineage>
        <taxon>Bacteria</taxon>
        <taxon>Bacillati</taxon>
        <taxon>Bacillota</taxon>
        <taxon>Clostridia</taxon>
        <taxon>Halanaerobiales</taxon>
        <taxon>Halobacteroidaceae</taxon>
        <taxon>Orenia</taxon>
    </lineage>
</organism>
<proteinExistence type="inferred from homology"/>
<keyword evidence="7" id="KW-0479">Metal-binding</keyword>
<dbReference type="GO" id="GO:0006412">
    <property type="term" value="P:translation"/>
    <property type="evidence" value="ECO:0007669"/>
    <property type="project" value="UniProtKB-UniRule"/>
</dbReference>
<accession>A0A1C0A6D6</accession>
<evidence type="ECO:0000256" key="4">
    <source>
        <dbReference type="ARBA" id="ARBA00022980"/>
    </source>
</evidence>
<dbReference type="Gene3D" id="4.10.830.30">
    <property type="entry name" value="Ribosomal protein L31"/>
    <property type="match status" value="1"/>
</dbReference>
<dbReference type="InterPro" id="IPR027491">
    <property type="entry name" value="Ribosomal_bL31_A"/>
</dbReference>
<dbReference type="InterPro" id="IPR042105">
    <property type="entry name" value="Ribosomal_bL31_sf"/>
</dbReference>
<evidence type="ECO:0000256" key="7">
    <source>
        <dbReference type="HAMAP-Rule" id="MF_00501"/>
    </source>
</evidence>
<comment type="cofactor">
    <cofactor evidence="7">
        <name>Zn(2+)</name>
        <dbReference type="ChEBI" id="CHEBI:29105"/>
    </cofactor>
    <text evidence="7">Binds 1 zinc ion per subunit.</text>
</comment>
<dbReference type="Proteomes" id="UP000093514">
    <property type="component" value="Unassembled WGS sequence"/>
</dbReference>
<keyword evidence="3 7" id="KW-0694">RNA-binding</keyword>
<dbReference type="PANTHER" id="PTHR33280">
    <property type="entry name" value="50S RIBOSOMAL PROTEIN L31, CHLOROPLASTIC"/>
    <property type="match status" value="1"/>
</dbReference>
<dbReference type="RefSeq" id="WP_068719578.1">
    <property type="nucleotide sequence ID" value="NZ_LWDV01000010.1"/>
</dbReference>
<keyword evidence="9" id="KW-1185">Reference proteome</keyword>
<comment type="subunit">
    <text evidence="7">Part of the 50S ribosomal subunit.</text>
</comment>
<dbReference type="Pfam" id="PF01197">
    <property type="entry name" value="Ribosomal_L31"/>
    <property type="match status" value="1"/>
</dbReference>
<dbReference type="PRINTS" id="PR01249">
    <property type="entry name" value="RIBOSOMALL31"/>
</dbReference>
<dbReference type="NCBIfam" id="TIGR00105">
    <property type="entry name" value="L31"/>
    <property type="match status" value="1"/>
</dbReference>
<evidence type="ECO:0000256" key="6">
    <source>
        <dbReference type="ARBA" id="ARBA00035687"/>
    </source>
</evidence>
<dbReference type="STRING" id="1413210.U472_15155"/>
<feature type="binding site" evidence="7">
    <location>
        <position position="18"/>
    </location>
    <ligand>
        <name>Zn(2+)</name>
        <dbReference type="ChEBI" id="CHEBI:29105"/>
    </ligand>
</feature>
<name>A0A1C0A6D6_9FIRM</name>
<feature type="binding site" evidence="7">
    <location>
        <position position="39"/>
    </location>
    <ligand>
        <name>Zn(2+)</name>
        <dbReference type="ChEBI" id="CHEBI:29105"/>
    </ligand>
</feature>
<gene>
    <name evidence="7" type="primary">rpmE</name>
    <name evidence="8" type="ORF">U472_15155</name>
</gene>
<comment type="similarity">
    <text evidence="1 7">Belongs to the bacterial ribosomal protein bL31 family. Type A subfamily.</text>
</comment>
<sequence>MKKEIHPEYTDATITCACGEVFETKTTTGDMKVEICSNCHPFYTGKQKTSAKGGRIARFKEKYGIGE</sequence>
<evidence type="ECO:0000313" key="9">
    <source>
        <dbReference type="Proteomes" id="UP000093514"/>
    </source>
</evidence>
<dbReference type="NCBIfam" id="NF000612">
    <property type="entry name" value="PRK00019.1"/>
    <property type="match status" value="1"/>
</dbReference>
<feature type="binding site" evidence="7">
    <location>
        <position position="16"/>
    </location>
    <ligand>
        <name>Zn(2+)</name>
        <dbReference type="ChEBI" id="CHEBI:29105"/>
    </ligand>
</feature>
<dbReference type="GO" id="GO:0003735">
    <property type="term" value="F:structural constituent of ribosome"/>
    <property type="evidence" value="ECO:0007669"/>
    <property type="project" value="InterPro"/>
</dbReference>
<evidence type="ECO:0000256" key="1">
    <source>
        <dbReference type="ARBA" id="ARBA00009296"/>
    </source>
</evidence>
<evidence type="ECO:0000256" key="5">
    <source>
        <dbReference type="ARBA" id="ARBA00023274"/>
    </source>
</evidence>
<keyword evidence="4 7" id="KW-0689">Ribosomal protein</keyword>
<dbReference type="PROSITE" id="PS01143">
    <property type="entry name" value="RIBOSOMAL_L31"/>
    <property type="match status" value="1"/>
</dbReference>
<dbReference type="InterPro" id="IPR034704">
    <property type="entry name" value="Ribosomal_bL28/bL31-like_sf"/>
</dbReference>
<dbReference type="InterPro" id="IPR002150">
    <property type="entry name" value="Ribosomal_bL31"/>
</dbReference>
<keyword evidence="7" id="KW-0862">Zinc</keyword>
<dbReference type="OrthoDB" id="9803251at2"/>
<dbReference type="SUPFAM" id="SSF143800">
    <property type="entry name" value="L28p-like"/>
    <property type="match status" value="1"/>
</dbReference>
<dbReference type="GO" id="GO:1990904">
    <property type="term" value="C:ribonucleoprotein complex"/>
    <property type="evidence" value="ECO:0007669"/>
    <property type="project" value="UniProtKB-KW"/>
</dbReference>
<evidence type="ECO:0000313" key="8">
    <source>
        <dbReference type="EMBL" id="OCL25666.1"/>
    </source>
</evidence>
<feature type="binding site" evidence="7">
    <location>
        <position position="36"/>
    </location>
    <ligand>
        <name>Zn(2+)</name>
        <dbReference type="ChEBI" id="CHEBI:29105"/>
    </ligand>
</feature>
<dbReference type="HAMAP" id="MF_00501">
    <property type="entry name" value="Ribosomal_bL31_1"/>
    <property type="match status" value="1"/>
</dbReference>
<dbReference type="GO" id="GO:0046872">
    <property type="term" value="F:metal ion binding"/>
    <property type="evidence" value="ECO:0007669"/>
    <property type="project" value="UniProtKB-KW"/>
</dbReference>
<protein>
    <recommendedName>
        <fullName evidence="6 7">Large ribosomal subunit protein bL31</fullName>
    </recommendedName>
</protein>
<keyword evidence="2 7" id="KW-0699">rRNA-binding</keyword>
<dbReference type="AlphaFoldDB" id="A0A1C0A6D6"/>
<evidence type="ECO:0000256" key="2">
    <source>
        <dbReference type="ARBA" id="ARBA00022730"/>
    </source>
</evidence>
<comment type="function">
    <text evidence="7">Binds the 23S rRNA.</text>
</comment>
<dbReference type="NCBIfam" id="NF001809">
    <property type="entry name" value="PRK00528.1"/>
    <property type="match status" value="1"/>
</dbReference>
<evidence type="ECO:0000256" key="3">
    <source>
        <dbReference type="ARBA" id="ARBA00022884"/>
    </source>
</evidence>
<reference evidence="9" key="1">
    <citation type="submission" date="2016-07" db="EMBL/GenBank/DDBJ databases">
        <authorList>
            <person name="Florea S."/>
            <person name="Webb J.S."/>
            <person name="Jaromczyk J."/>
            <person name="Schardl C.L."/>
        </authorList>
    </citation>
    <scope>NUCLEOTIDE SEQUENCE [LARGE SCALE GENOMIC DNA]</scope>
    <source>
        <strain evidence="9">Z6</strain>
    </source>
</reference>
<dbReference type="GO" id="GO:0005840">
    <property type="term" value="C:ribosome"/>
    <property type="evidence" value="ECO:0007669"/>
    <property type="project" value="UniProtKB-KW"/>
</dbReference>
<comment type="caution">
    <text evidence="8">The sequence shown here is derived from an EMBL/GenBank/DDBJ whole genome shotgun (WGS) entry which is preliminary data.</text>
</comment>
<reference evidence="8 9" key="2">
    <citation type="submission" date="2016-08" db="EMBL/GenBank/DDBJ databases">
        <title>Orenia metallireducens sp. nov. strain Z6, a Novel Metal-reducing Firmicute from the Deep Subsurface.</title>
        <authorList>
            <person name="Maxim B.I."/>
            <person name="Kenneth K."/>
            <person name="Flynn T.M."/>
            <person name="Oloughlin E.J."/>
            <person name="Locke R.A."/>
            <person name="Weber J.R."/>
            <person name="Egan S.M."/>
            <person name="Mackie R.I."/>
            <person name="Cann I.K."/>
        </authorList>
    </citation>
    <scope>NUCLEOTIDE SEQUENCE [LARGE SCALE GENOMIC DNA]</scope>
    <source>
        <strain evidence="8 9">Z6</strain>
    </source>
</reference>
<dbReference type="EMBL" id="LWDV01000010">
    <property type="protein sequence ID" value="OCL25666.1"/>
    <property type="molecule type" value="Genomic_DNA"/>
</dbReference>
<keyword evidence="5 7" id="KW-0687">Ribonucleoprotein</keyword>
<dbReference type="PANTHER" id="PTHR33280:SF1">
    <property type="entry name" value="LARGE RIBOSOMAL SUBUNIT PROTEIN BL31C"/>
    <property type="match status" value="1"/>
</dbReference>